<dbReference type="GO" id="GO:0006896">
    <property type="term" value="P:Golgi to vacuole transport"/>
    <property type="evidence" value="ECO:0007669"/>
    <property type="project" value="TreeGrafter"/>
</dbReference>
<evidence type="ECO:0000256" key="2">
    <source>
        <dbReference type="ARBA" id="ARBA00009150"/>
    </source>
</evidence>
<comment type="caution">
    <text evidence="11">The sequence shown here is derived from an EMBL/GenBank/DDBJ whole genome shotgun (WGS) entry which is preliminary data.</text>
</comment>
<sequence>MASLKNLAPPQPHQRPSPLTPGVPMERNVSGSSAVSSNSSTTDSGVTVTVDPQPHQHPPAKNRPPSINSVTSHGRSLNRIMHGNVRRQSTMSGFSTMSETSLPWTTKDMGFNAISGVLNDPAQRTNAALKPTKNDIPPVPHVPIRKIKPSEFDQYLKHIAPVFDRYNYNKLIGTEGTPRLDSPNDSPYASVLNLIDSDPSSHLSPDFPAHRRESSRNPYGIPASPILPAVSTAIPDRPRRKVSEKDPPMIENVPTIFFDPEFNLENPRTFDTVCEGADIIGNSGPNPPVATNSILQEKLSHYLDTVEVHLIQEISRRSNSFFEALSNLQALHQETLDCVAQIHSIRQKMKRIHKSQVRQGLEVVRLKRRRQNVGQLYNGIKMVQEIRSSQPMIQILLGQGDYFAALDLIDEANRVLQGGTGGPPGAPPSHDHRADPRASIDSRQSLDVYYHPFTQDPRQSLDGRPSFDSRRSLDGYDPSLDHALVPRSPAPLPSPSPSKQGFQLPPLDLRAVRALLNFSSQLNEMYRAIGVMMQHDLVTVLLAELQRGLETMDVAAAVGVLMAHSREASVQAQMAKRDTHHVKRTVTVEDVRAEEKLRERIAPSVMGLVRTGKLGPTLQAYRERLMVEVKELIRQVGDGGQYPSSMVMPTVAELEEQAEADLSQKEQSSKLSKQLRSMTFDSFSKMLVSIYAVLLDAMKRIAIYHELLVTIMIDADRHPTESVSVPTPSADTDDAPTYAATLPLVSTTAAYHSLVTESAEIVFAVADLAHVRCAKLVGVRADQNAQLNPTDFYRLFGVTWKFVVEGEGLCGRTCYGLRGTIMSQAKSFLNHFHMEKMKQQTLLIENEQWIQAGVPIDFQRIVDRIIAFAKSEGVDFEDPPPTAAASAPMQVVDVLSPIPIRAGTMDSIGSTNAAGVEDVRSGASSPTVGGAGVEIMAENDSNRFLVVNGQSFFMVGCGLLLVKMLDDYLRCMANIPSLTTDVMQKMMELLTVWSGFFFLGRRVRWSYDGGFDSRFVRSDRSMVANLHGAPELIRPVSTKPSCSTRACAALSSALARCSRRASKPSPPNISSIGMMIALNPALEACVRRNMTAKQAVMLTEFERIAKDLKDHQAEVYAKLVSIMNDRLATHCKGLQSISWDQQEPNAKVPNSYMDVLVKETTTLHKVLSKYLPLEDVQHIMGQVFASFTKKLAEEMEKLKVTTAPGKTRLLADAEFFRRKLSALGDVEPPSDEVEVVINAIQVE</sequence>
<dbReference type="Gene3D" id="1.20.1280.130">
    <property type="match status" value="1"/>
</dbReference>
<dbReference type="Proteomes" id="UP000268093">
    <property type="component" value="Unassembled WGS sequence"/>
</dbReference>
<dbReference type="Pfam" id="PF10475">
    <property type="entry name" value="Vps54_N"/>
    <property type="match status" value="1"/>
</dbReference>
<feature type="compositionally biased region" description="Basic and acidic residues" evidence="8">
    <location>
        <begin position="429"/>
        <end position="438"/>
    </location>
</feature>
<accession>A0A433DIZ8</accession>
<keyword evidence="5" id="KW-0653">Protein transport</keyword>
<feature type="region of interest" description="Disordered" evidence="8">
    <location>
        <begin position="202"/>
        <end position="222"/>
    </location>
</feature>
<dbReference type="OrthoDB" id="10259024at2759"/>
<comment type="subcellular location">
    <subcellularLocation>
        <location evidence="1">Golgi apparatus</location>
        <location evidence="1">trans-Golgi network</location>
    </subcellularLocation>
</comment>
<organism evidence="11 12">
    <name type="scientific">Jimgerdemannia flammicorona</name>
    <dbReference type="NCBI Taxonomy" id="994334"/>
    <lineage>
        <taxon>Eukaryota</taxon>
        <taxon>Fungi</taxon>
        <taxon>Fungi incertae sedis</taxon>
        <taxon>Mucoromycota</taxon>
        <taxon>Mucoromycotina</taxon>
        <taxon>Endogonomycetes</taxon>
        <taxon>Endogonales</taxon>
        <taxon>Endogonaceae</taxon>
        <taxon>Jimgerdemannia</taxon>
    </lineage>
</organism>
<dbReference type="InterPro" id="IPR012501">
    <property type="entry name" value="Vps54_C"/>
</dbReference>
<feature type="region of interest" description="Disordered" evidence="8">
    <location>
        <begin position="1"/>
        <end position="85"/>
    </location>
</feature>
<dbReference type="PANTHER" id="PTHR12965">
    <property type="entry name" value="VACUOLAR PROTEIN SORTING 54"/>
    <property type="match status" value="1"/>
</dbReference>
<dbReference type="GO" id="GO:0019905">
    <property type="term" value="F:syntaxin binding"/>
    <property type="evidence" value="ECO:0007669"/>
    <property type="project" value="TreeGrafter"/>
</dbReference>
<gene>
    <name evidence="11" type="ORF">BC936DRAFT_137818</name>
</gene>
<feature type="compositionally biased region" description="Pro residues" evidence="8">
    <location>
        <begin position="9"/>
        <end position="21"/>
    </location>
</feature>
<feature type="domain" description="Vacuolar protein sorting-associated protein 54 N-terminal" evidence="10">
    <location>
        <begin position="296"/>
        <end position="417"/>
    </location>
</feature>
<evidence type="ECO:0000313" key="11">
    <source>
        <dbReference type="EMBL" id="RUP50756.1"/>
    </source>
</evidence>
<evidence type="ECO:0000256" key="6">
    <source>
        <dbReference type="ARBA" id="ARBA00023034"/>
    </source>
</evidence>
<dbReference type="GO" id="GO:0005829">
    <property type="term" value="C:cytosol"/>
    <property type="evidence" value="ECO:0007669"/>
    <property type="project" value="GOC"/>
</dbReference>
<dbReference type="InterPro" id="IPR019515">
    <property type="entry name" value="VPS54_N"/>
</dbReference>
<protein>
    <recommendedName>
        <fullName evidence="3">Vacuolar protein sorting-associated protein 54</fullName>
    </recommendedName>
</protein>
<feature type="compositionally biased region" description="Low complexity" evidence="8">
    <location>
        <begin position="28"/>
        <end position="51"/>
    </location>
</feature>
<evidence type="ECO:0000256" key="7">
    <source>
        <dbReference type="ARBA" id="ARBA00023054"/>
    </source>
</evidence>
<dbReference type="Pfam" id="PF07928">
    <property type="entry name" value="Vps54"/>
    <property type="match status" value="2"/>
</dbReference>
<evidence type="ECO:0000256" key="4">
    <source>
        <dbReference type="ARBA" id="ARBA00022448"/>
    </source>
</evidence>
<evidence type="ECO:0000256" key="8">
    <source>
        <dbReference type="SAM" id="MobiDB-lite"/>
    </source>
</evidence>
<keyword evidence="6" id="KW-0333">Golgi apparatus</keyword>
<proteinExistence type="inferred from homology"/>
<feature type="compositionally biased region" description="Basic and acidic residues" evidence="8">
    <location>
        <begin position="459"/>
        <end position="474"/>
    </location>
</feature>
<keyword evidence="7" id="KW-0175">Coiled coil</keyword>
<name>A0A433DIZ8_9FUNG</name>
<dbReference type="AlphaFoldDB" id="A0A433DIZ8"/>
<dbReference type="EMBL" id="RBNI01001200">
    <property type="protein sequence ID" value="RUP50756.1"/>
    <property type="molecule type" value="Genomic_DNA"/>
</dbReference>
<dbReference type="GO" id="GO:0015031">
    <property type="term" value="P:protein transport"/>
    <property type="evidence" value="ECO:0007669"/>
    <property type="project" value="UniProtKB-KW"/>
</dbReference>
<comment type="similarity">
    <text evidence="2">Belongs to the VPS54 family.</text>
</comment>
<dbReference type="Gene3D" id="6.10.250.860">
    <property type="match status" value="1"/>
</dbReference>
<feature type="region of interest" description="Disordered" evidence="8">
    <location>
        <begin position="452"/>
        <end position="504"/>
    </location>
</feature>
<evidence type="ECO:0000313" key="12">
    <source>
        <dbReference type="Proteomes" id="UP000268093"/>
    </source>
</evidence>
<evidence type="ECO:0000259" key="10">
    <source>
        <dbReference type="Pfam" id="PF10475"/>
    </source>
</evidence>
<feature type="region of interest" description="Disordered" evidence="8">
    <location>
        <begin position="415"/>
        <end position="438"/>
    </location>
</feature>
<dbReference type="GO" id="GO:0000938">
    <property type="term" value="C:GARP complex"/>
    <property type="evidence" value="ECO:0007669"/>
    <property type="project" value="InterPro"/>
</dbReference>
<dbReference type="PANTHER" id="PTHR12965:SF0">
    <property type="entry name" value="VACUOLAR PROTEIN SORTING-ASSOCIATED PROTEIN 54"/>
    <property type="match status" value="1"/>
</dbReference>
<reference evidence="11 12" key="1">
    <citation type="journal article" date="2018" name="New Phytol.">
        <title>Phylogenomics of Endogonaceae and evolution of mycorrhizas within Mucoromycota.</title>
        <authorList>
            <person name="Chang Y."/>
            <person name="Desiro A."/>
            <person name="Na H."/>
            <person name="Sandor L."/>
            <person name="Lipzen A."/>
            <person name="Clum A."/>
            <person name="Barry K."/>
            <person name="Grigoriev I.V."/>
            <person name="Martin F.M."/>
            <person name="Stajich J.E."/>
            <person name="Smith M.E."/>
            <person name="Bonito G."/>
            <person name="Spatafora J.W."/>
        </authorList>
    </citation>
    <scope>NUCLEOTIDE SEQUENCE [LARGE SCALE GENOMIC DNA]</scope>
    <source>
        <strain evidence="11 12">GMNB39</strain>
    </source>
</reference>
<dbReference type="GO" id="GO:0042147">
    <property type="term" value="P:retrograde transport, endosome to Golgi"/>
    <property type="evidence" value="ECO:0007669"/>
    <property type="project" value="InterPro"/>
</dbReference>
<feature type="domain" description="Vacuolar protein sorting-associated protein 54 C-terminal" evidence="9">
    <location>
        <begin position="950"/>
        <end position="992"/>
    </location>
</feature>
<feature type="compositionally biased region" description="Polar residues" evidence="8">
    <location>
        <begin position="65"/>
        <end position="75"/>
    </location>
</feature>
<keyword evidence="4" id="KW-0813">Transport</keyword>
<evidence type="ECO:0000256" key="3">
    <source>
        <dbReference type="ARBA" id="ARBA00017665"/>
    </source>
</evidence>
<keyword evidence="12" id="KW-1185">Reference proteome</keyword>
<feature type="domain" description="Vacuolar protein sorting-associated protein 54 C-terminal" evidence="9">
    <location>
        <begin position="1070"/>
        <end position="1126"/>
    </location>
</feature>
<evidence type="ECO:0000256" key="5">
    <source>
        <dbReference type="ARBA" id="ARBA00022927"/>
    </source>
</evidence>
<evidence type="ECO:0000256" key="1">
    <source>
        <dbReference type="ARBA" id="ARBA00004601"/>
    </source>
</evidence>
<evidence type="ECO:0000259" key="9">
    <source>
        <dbReference type="Pfam" id="PF07928"/>
    </source>
</evidence>
<dbReference type="InterPro" id="IPR039745">
    <property type="entry name" value="Vps54"/>
</dbReference>